<evidence type="ECO:0000259" key="1">
    <source>
        <dbReference type="Pfam" id="PF01927"/>
    </source>
</evidence>
<gene>
    <name evidence="2" type="ORF">FGL86_03410</name>
</gene>
<organism evidence="2 3">
    <name type="scientific">Pistricoccus aurantiacus</name>
    <dbReference type="NCBI Taxonomy" id="1883414"/>
    <lineage>
        <taxon>Bacteria</taxon>
        <taxon>Pseudomonadati</taxon>
        <taxon>Pseudomonadota</taxon>
        <taxon>Gammaproteobacteria</taxon>
        <taxon>Oceanospirillales</taxon>
        <taxon>Halomonadaceae</taxon>
        <taxon>Pistricoccus</taxon>
    </lineage>
</organism>
<dbReference type="Pfam" id="PF01927">
    <property type="entry name" value="Mut7-C"/>
    <property type="match status" value="1"/>
</dbReference>
<dbReference type="RefSeq" id="WP_147183282.1">
    <property type="nucleotide sequence ID" value="NZ_CP042382.1"/>
</dbReference>
<dbReference type="OrthoDB" id="9797655at2"/>
<accession>A0A5B8SPT9</accession>
<evidence type="ECO:0000313" key="3">
    <source>
        <dbReference type="Proteomes" id="UP000321272"/>
    </source>
</evidence>
<sequence>MLPDPHFLADAMLGRLARWLRALGFDTRFDSSLDDPELVTLANAESRILLTRDRHLVTHLQPAQPLLITYDSPIEQLRQVIDACNLEAPRVLFTRCLICNVSLREASGEEVLLQCPHPASLLPEPAMCCPHCRRLYWHGSHTRRMCDTLKKALPGWLQQ</sequence>
<keyword evidence="3" id="KW-1185">Reference proteome</keyword>
<dbReference type="Proteomes" id="UP000321272">
    <property type="component" value="Chromosome"/>
</dbReference>
<protein>
    <recommendedName>
        <fullName evidence="1">Mut7-C RNAse domain-containing protein</fullName>
    </recommendedName>
</protein>
<name>A0A5B8SPT9_9GAMM</name>
<evidence type="ECO:0000313" key="2">
    <source>
        <dbReference type="EMBL" id="QEA38214.1"/>
    </source>
</evidence>
<feature type="domain" description="Mut7-C RNAse" evidence="1">
    <location>
        <begin position="6"/>
        <end position="148"/>
    </location>
</feature>
<dbReference type="EMBL" id="CP042382">
    <property type="protein sequence ID" value="QEA38214.1"/>
    <property type="molecule type" value="Genomic_DNA"/>
</dbReference>
<dbReference type="InterPro" id="IPR002782">
    <property type="entry name" value="Mut7-C_RNAse_dom"/>
</dbReference>
<reference evidence="2 3" key="1">
    <citation type="submission" date="2019-06" db="EMBL/GenBank/DDBJ databases">
        <title>Genome analyses of bacteria isolated from kimchi.</title>
        <authorList>
            <person name="Lee S."/>
            <person name="Ahn S."/>
            <person name="Roh S."/>
        </authorList>
    </citation>
    <scope>NUCLEOTIDE SEQUENCE [LARGE SCALE GENOMIC DNA]</scope>
    <source>
        <strain evidence="2 3">CBA4606</strain>
    </source>
</reference>
<dbReference type="AlphaFoldDB" id="A0A5B8SPT9"/>
<dbReference type="PANTHER" id="PTHR39081:SF1">
    <property type="entry name" value="MUT7-C RNASE DOMAIN-CONTAINING PROTEIN"/>
    <property type="match status" value="1"/>
</dbReference>
<dbReference type="PANTHER" id="PTHR39081">
    <property type="entry name" value="MUT7-C DOMAIN-CONTAINING PROTEIN"/>
    <property type="match status" value="1"/>
</dbReference>
<proteinExistence type="predicted"/>
<dbReference type="KEGG" id="paur:FGL86_03410"/>